<dbReference type="InterPro" id="IPR036968">
    <property type="entry name" value="Enolpyruvate_Tfrase_sf"/>
</dbReference>
<dbReference type="HAMAP" id="MF_00210">
    <property type="entry name" value="EPSP_synth"/>
    <property type="match status" value="1"/>
</dbReference>
<comment type="caution">
    <text evidence="10">The sequence shown here is derived from an EMBL/GenBank/DDBJ whole genome shotgun (WGS) entry which is preliminary data.</text>
</comment>
<dbReference type="EC" id="2.5.1.19" evidence="7"/>
<evidence type="ECO:0000256" key="8">
    <source>
        <dbReference type="SAM" id="MobiDB-lite"/>
    </source>
</evidence>
<keyword evidence="5 7" id="KW-0057">Aromatic amino acid biosynthesis</keyword>
<accession>A0ABD5R7A0</accession>
<comment type="function">
    <text evidence="7">Catalyzes the transfer of the enolpyruvyl moiety of phosphoenolpyruvate (PEP) to the 5-hydroxyl of shikimate-3-phosphate (S3P) to produce enolpyruvyl shikimate-3-phosphate and inorganic phosphate.</text>
</comment>
<feature type="binding site" evidence="7">
    <location>
        <position position="168"/>
    </location>
    <ligand>
        <name>3-phosphoshikimate</name>
        <dbReference type="ChEBI" id="CHEBI:145989"/>
    </ligand>
</feature>
<feature type="binding site" evidence="7">
    <location>
        <position position="94"/>
    </location>
    <ligand>
        <name>phosphoenolpyruvate</name>
        <dbReference type="ChEBI" id="CHEBI:58702"/>
    </ligand>
</feature>
<evidence type="ECO:0000256" key="7">
    <source>
        <dbReference type="HAMAP-Rule" id="MF_00210"/>
    </source>
</evidence>
<evidence type="ECO:0000256" key="6">
    <source>
        <dbReference type="ARBA" id="ARBA00044633"/>
    </source>
</evidence>
<proteinExistence type="inferred from homology"/>
<feature type="binding site" evidence="7">
    <location>
        <position position="341"/>
    </location>
    <ligand>
        <name>3-phosphoshikimate</name>
        <dbReference type="ChEBI" id="CHEBI:145989"/>
    </ligand>
</feature>
<evidence type="ECO:0000259" key="9">
    <source>
        <dbReference type="Pfam" id="PF00275"/>
    </source>
</evidence>
<dbReference type="EMBL" id="JBHSKX010000001">
    <property type="protein sequence ID" value="MFC5365815.1"/>
    <property type="molecule type" value="Genomic_DNA"/>
</dbReference>
<dbReference type="GO" id="GO:0005737">
    <property type="term" value="C:cytoplasm"/>
    <property type="evidence" value="ECO:0007669"/>
    <property type="project" value="UniProtKB-SubCell"/>
</dbReference>
<comment type="catalytic activity">
    <reaction evidence="6">
        <text>3-phosphoshikimate + phosphoenolpyruvate = 5-O-(1-carboxyvinyl)-3-phosphoshikimate + phosphate</text>
        <dbReference type="Rhea" id="RHEA:21256"/>
        <dbReference type="ChEBI" id="CHEBI:43474"/>
        <dbReference type="ChEBI" id="CHEBI:57701"/>
        <dbReference type="ChEBI" id="CHEBI:58702"/>
        <dbReference type="ChEBI" id="CHEBI:145989"/>
        <dbReference type="EC" id="2.5.1.19"/>
    </reaction>
    <physiologicalReaction direction="left-to-right" evidence="6">
        <dbReference type="Rhea" id="RHEA:21257"/>
    </physiologicalReaction>
</comment>
<dbReference type="NCBIfam" id="TIGR01356">
    <property type="entry name" value="aroA"/>
    <property type="match status" value="1"/>
</dbReference>
<feature type="region of interest" description="Disordered" evidence="8">
    <location>
        <begin position="1"/>
        <end position="21"/>
    </location>
</feature>
<evidence type="ECO:0000256" key="4">
    <source>
        <dbReference type="ARBA" id="ARBA00022679"/>
    </source>
</evidence>
<comment type="subunit">
    <text evidence="7">Monomer.</text>
</comment>
<comment type="caution">
    <text evidence="7">Lacks conserved residue(s) required for the propagation of feature annotation.</text>
</comment>
<evidence type="ECO:0000256" key="1">
    <source>
        <dbReference type="ARBA" id="ARBA00004811"/>
    </source>
</evidence>
<feature type="binding site" evidence="7">
    <location>
        <position position="314"/>
    </location>
    <ligand>
        <name>3-phosphoshikimate</name>
        <dbReference type="ChEBI" id="CHEBI:145989"/>
    </ligand>
</feature>
<dbReference type="InterPro" id="IPR013792">
    <property type="entry name" value="RNA3'P_cycl/enolpyr_Trfase_a/b"/>
</dbReference>
<dbReference type="RefSeq" id="WP_227228876.1">
    <property type="nucleotide sequence ID" value="NZ_JAJCVJ010000001.1"/>
</dbReference>
<dbReference type="PIRSF" id="PIRSF000505">
    <property type="entry name" value="EPSPS"/>
    <property type="match status" value="1"/>
</dbReference>
<feature type="binding site" evidence="7">
    <location>
        <position position="195"/>
    </location>
    <ligand>
        <name>3-phosphoshikimate</name>
        <dbReference type="ChEBI" id="CHEBI:145989"/>
    </ligand>
</feature>
<dbReference type="GO" id="GO:0009073">
    <property type="term" value="P:aromatic amino acid family biosynthetic process"/>
    <property type="evidence" value="ECO:0007669"/>
    <property type="project" value="UniProtKB-KW"/>
</dbReference>
<dbReference type="GO" id="GO:0008652">
    <property type="term" value="P:amino acid biosynthetic process"/>
    <property type="evidence" value="ECO:0007669"/>
    <property type="project" value="UniProtKB-KW"/>
</dbReference>
<dbReference type="InterPro" id="IPR006264">
    <property type="entry name" value="EPSP_synthase"/>
</dbReference>
<dbReference type="PANTHER" id="PTHR21090:SF5">
    <property type="entry name" value="PENTAFUNCTIONAL AROM POLYPEPTIDE"/>
    <property type="match status" value="1"/>
</dbReference>
<feature type="binding site" evidence="7">
    <location>
        <position position="122"/>
    </location>
    <ligand>
        <name>phosphoenolpyruvate</name>
        <dbReference type="ChEBI" id="CHEBI:58702"/>
    </ligand>
</feature>
<feature type="binding site" evidence="7">
    <location>
        <position position="388"/>
    </location>
    <ligand>
        <name>phosphoenolpyruvate</name>
        <dbReference type="ChEBI" id="CHEBI:58702"/>
    </ligand>
</feature>
<protein>
    <recommendedName>
        <fullName evidence="7">3-phosphoshikimate 1-carboxyvinyltransferase</fullName>
        <ecNumber evidence="7">2.5.1.19</ecNumber>
    </recommendedName>
    <alternativeName>
        <fullName evidence="7">5-enolpyruvylshikimate-3-phosphate synthase</fullName>
        <shortName evidence="7">EPSP synthase</shortName>
        <shortName evidence="7">EPSPS</shortName>
    </alternativeName>
</protein>
<evidence type="ECO:0000256" key="5">
    <source>
        <dbReference type="ARBA" id="ARBA00023141"/>
    </source>
</evidence>
<dbReference type="Pfam" id="PF00275">
    <property type="entry name" value="EPSP_synthase"/>
    <property type="match status" value="1"/>
</dbReference>
<dbReference type="SUPFAM" id="SSF55205">
    <property type="entry name" value="EPT/RTPC-like"/>
    <property type="match status" value="1"/>
</dbReference>
<feature type="binding site" evidence="7">
    <location>
        <position position="25"/>
    </location>
    <ligand>
        <name>3-phosphoshikimate</name>
        <dbReference type="ChEBI" id="CHEBI:145989"/>
    </ligand>
</feature>
<feature type="binding site" evidence="7">
    <location>
        <position position="167"/>
    </location>
    <ligand>
        <name>3-phosphoshikimate</name>
        <dbReference type="ChEBI" id="CHEBI:145989"/>
    </ligand>
</feature>
<evidence type="ECO:0000313" key="10">
    <source>
        <dbReference type="EMBL" id="MFC5365815.1"/>
    </source>
</evidence>
<dbReference type="GO" id="GO:0009423">
    <property type="term" value="P:chorismate biosynthetic process"/>
    <property type="evidence" value="ECO:0007669"/>
    <property type="project" value="UniProtKB-UniRule"/>
</dbReference>
<dbReference type="Gene3D" id="3.65.10.10">
    <property type="entry name" value="Enolpyruvate transferase domain"/>
    <property type="match status" value="2"/>
</dbReference>
<keyword evidence="4 7" id="KW-0808">Transferase</keyword>
<evidence type="ECO:0000313" key="11">
    <source>
        <dbReference type="Proteomes" id="UP001596201"/>
    </source>
</evidence>
<dbReference type="CDD" id="cd01556">
    <property type="entry name" value="EPSP_synthase"/>
    <property type="match status" value="1"/>
</dbReference>
<feature type="active site" description="Proton acceptor" evidence="7">
    <location>
        <position position="314"/>
    </location>
</feature>
<dbReference type="PROSITE" id="PS00885">
    <property type="entry name" value="EPSP_SYNTHASE_2"/>
    <property type="match status" value="1"/>
</dbReference>
<evidence type="ECO:0000256" key="3">
    <source>
        <dbReference type="ARBA" id="ARBA00022605"/>
    </source>
</evidence>
<dbReference type="PANTHER" id="PTHR21090">
    <property type="entry name" value="AROM/DEHYDROQUINATE SYNTHASE"/>
    <property type="match status" value="1"/>
</dbReference>
<dbReference type="Proteomes" id="UP001596201">
    <property type="component" value="Unassembled WGS sequence"/>
</dbReference>
<comment type="subcellular location">
    <subcellularLocation>
        <location evidence="7">Cytoplasm</location>
    </subcellularLocation>
</comment>
<feature type="binding site" evidence="7">
    <location>
        <position position="345"/>
    </location>
    <ligand>
        <name>phosphoenolpyruvate</name>
        <dbReference type="ChEBI" id="CHEBI:58702"/>
    </ligand>
</feature>
<reference evidence="10 11" key="1">
    <citation type="journal article" date="2019" name="Int. J. Syst. Evol. Microbiol.">
        <title>The Global Catalogue of Microorganisms (GCM) 10K type strain sequencing project: providing services to taxonomists for standard genome sequencing and annotation.</title>
        <authorList>
            <consortium name="The Broad Institute Genomics Platform"/>
            <consortium name="The Broad Institute Genome Sequencing Center for Infectious Disease"/>
            <person name="Wu L."/>
            <person name="Ma J."/>
        </authorList>
    </citation>
    <scope>NUCLEOTIDE SEQUENCE [LARGE SCALE GENOMIC DNA]</scope>
    <source>
        <strain evidence="10 11">CGMCC 1.12237</strain>
    </source>
</reference>
<dbReference type="GO" id="GO:0003866">
    <property type="term" value="F:3-phosphoshikimate 1-carboxyvinyltransferase activity"/>
    <property type="evidence" value="ECO:0007669"/>
    <property type="project" value="UniProtKB-UniRule"/>
</dbReference>
<keyword evidence="7" id="KW-0963">Cytoplasm</keyword>
<name>A0ABD5R7A0_9EURY</name>
<organism evidence="10 11">
    <name type="scientific">Salinirubrum litoreum</name>
    <dbReference type="NCBI Taxonomy" id="1126234"/>
    <lineage>
        <taxon>Archaea</taxon>
        <taxon>Methanobacteriati</taxon>
        <taxon>Methanobacteriota</taxon>
        <taxon>Stenosarchaea group</taxon>
        <taxon>Halobacteria</taxon>
        <taxon>Halobacteriales</taxon>
        <taxon>Haloferacaceae</taxon>
        <taxon>Salinirubrum</taxon>
    </lineage>
</organism>
<keyword evidence="3 7" id="KW-0028">Amino-acid biosynthesis</keyword>
<feature type="binding site" evidence="7">
    <location>
        <position position="169"/>
    </location>
    <ligand>
        <name>phosphoenolpyruvate</name>
        <dbReference type="ChEBI" id="CHEBI:58702"/>
    </ligand>
</feature>
<comment type="pathway">
    <text evidence="1">Metabolic intermediate biosynthesis; chorismate biosynthesis; chorismate from D-erythrose 4-phosphate and phosphoenolpyruvate: step 6/7.</text>
</comment>
<dbReference type="AlphaFoldDB" id="A0ABD5R7A0"/>
<gene>
    <name evidence="7 10" type="primary">aroA</name>
    <name evidence="10" type="ORF">ACFPJ5_02615</name>
</gene>
<sequence length="433" mass="45188">MNVSISPSRVHGTTRAPPSKSYTHRAILASGYSDGAVVRDALDSADTKATARAVEAFGGTVAYDDSRQHATLDVTGFDGRPEVPDDVIDCANSGTTIRLVTACAALADGLTVLTGDDSLRSRPQGPLLDAVEQLGGRAESTRRNGQAPVVVGGAIEGGSVSIPGDVSSQYITALLLAGAVTDEGIEVDLETELKSAPYVDITLEVLADFGVETEQTEDGFAVEGGQSYRPADGEYRVPGDFSSMSYLLAAGAIAADDEGLLVRGAQPSAQGDSAIVDVLDRMGAEIDWDREAGEIEVHRSALSGVEVDVGDTPDLLPTIATLGAVADGDTRIVNCEHVRYKETDRVSAMAEELAKLGANVTEQEDTLTIHGDDTELVGTRVDGRADHRIVMSLGLAGLVAEGTTTVGGAEHVDVSFPGFFDTLYDLGAEVHRD</sequence>
<feature type="binding site" evidence="7">
    <location>
        <position position="169"/>
    </location>
    <ligand>
        <name>3-phosphoshikimate</name>
        <dbReference type="ChEBI" id="CHEBI:145989"/>
    </ligand>
</feature>
<dbReference type="InterPro" id="IPR023193">
    <property type="entry name" value="EPSP_synthase_CS"/>
</dbReference>
<feature type="binding site" evidence="7">
    <location>
        <position position="20"/>
    </location>
    <ligand>
        <name>3-phosphoshikimate</name>
        <dbReference type="ChEBI" id="CHEBI:145989"/>
    </ligand>
</feature>
<dbReference type="PROSITE" id="PS00104">
    <property type="entry name" value="EPSP_SYNTHASE_1"/>
    <property type="match status" value="1"/>
</dbReference>
<feature type="binding site" evidence="7">
    <location>
        <position position="21"/>
    </location>
    <ligand>
        <name>3-phosphoshikimate</name>
        <dbReference type="ChEBI" id="CHEBI:145989"/>
    </ligand>
</feature>
<evidence type="ECO:0000256" key="2">
    <source>
        <dbReference type="ARBA" id="ARBA00009948"/>
    </source>
</evidence>
<dbReference type="InterPro" id="IPR001986">
    <property type="entry name" value="Enolpyruvate_Tfrase_dom"/>
</dbReference>
<feature type="domain" description="Enolpyruvate transferase" evidence="9">
    <location>
        <begin position="7"/>
        <end position="423"/>
    </location>
</feature>
<feature type="binding site" evidence="7">
    <location>
        <position position="20"/>
    </location>
    <ligand>
        <name>phosphoenolpyruvate</name>
        <dbReference type="ChEBI" id="CHEBI:58702"/>
    </ligand>
</feature>
<comment type="similarity">
    <text evidence="2 7">Belongs to the EPSP synthase family.</text>
</comment>
<keyword evidence="11" id="KW-1185">Reference proteome</keyword>